<dbReference type="PANTHER" id="PTHR37937:SF1">
    <property type="entry name" value="CONJUGATIVE TRANSFER: DNA TRANSPORT"/>
    <property type="match status" value="1"/>
</dbReference>
<dbReference type="AlphaFoldDB" id="A0A561W5A7"/>
<name>A0A561W5A7_9ACTN</name>
<evidence type="ECO:0000313" key="9">
    <source>
        <dbReference type="Proteomes" id="UP000317685"/>
    </source>
</evidence>
<sequence length="434" mass="46998">MVNSCDKTRGGIYPDGQKTPMCLSEPAVTVWSTPPTRGVLEFEPAAFVVSTDLLYLLSQGGPGSPAPLIAALTDAVLRAGELRARAPARRRLDPPLLSILDEATNIYRLRQLPNLYSYYGSHCLPIITIFQSYPKGVDVWGREGMRKLWSAANVRTYGGGVGDPDWLEELSKLIGEHDVATRSAISSGSGWGQRSVSHTTRRQRILDVSDLHALPHGCLRLGCPARARPHRPLAGRALRGGAPRVDRALGPHRPHRLNPHPRRPTGASLMTTPTAGPAADAVADLSALLGQLAGDPGATPPAAEPSAAEPAGAEPVYRNVEAFVGDYPAHVVERCLASGPTSGINWCPRWWAHPEAISRLYALWRAWETLRVSDPQTGMSIWWRDHLDPHLAALAAEYGPFSRCGPDKHTESRPLPVEPALPEVLAQFPDVDSI</sequence>
<feature type="domain" description="TraD/TraG TraM recognition site" evidence="7">
    <location>
        <begin position="95"/>
        <end position="215"/>
    </location>
</feature>
<accession>A0A561W5A7</accession>
<dbReference type="Pfam" id="PF12696">
    <property type="entry name" value="TraG-D_C"/>
    <property type="match status" value="1"/>
</dbReference>
<evidence type="ECO:0000313" key="8">
    <source>
        <dbReference type="EMBL" id="TWG19034.1"/>
    </source>
</evidence>
<keyword evidence="5" id="KW-0472">Membrane</keyword>
<dbReference type="InterPro" id="IPR032584">
    <property type="entry name" value="DUF4913"/>
</dbReference>
<feature type="compositionally biased region" description="Basic residues" evidence="6">
    <location>
        <begin position="250"/>
        <end position="263"/>
    </location>
</feature>
<evidence type="ECO:0000256" key="1">
    <source>
        <dbReference type="ARBA" id="ARBA00004651"/>
    </source>
</evidence>
<evidence type="ECO:0000256" key="5">
    <source>
        <dbReference type="ARBA" id="ARBA00023136"/>
    </source>
</evidence>
<dbReference type="CDD" id="cd01127">
    <property type="entry name" value="TrwB_TraG_TraD_VirD4"/>
    <property type="match status" value="1"/>
</dbReference>
<organism evidence="8 9">
    <name type="scientific">Micromonospora taraxaci</name>
    <dbReference type="NCBI Taxonomy" id="1316803"/>
    <lineage>
        <taxon>Bacteria</taxon>
        <taxon>Bacillati</taxon>
        <taxon>Actinomycetota</taxon>
        <taxon>Actinomycetes</taxon>
        <taxon>Micromonosporales</taxon>
        <taxon>Micromonosporaceae</taxon>
        <taxon>Micromonospora</taxon>
    </lineage>
</organism>
<dbReference type="SUPFAM" id="SSF52540">
    <property type="entry name" value="P-loop containing nucleoside triphosphate hydrolases"/>
    <property type="match status" value="1"/>
</dbReference>
<evidence type="ECO:0000256" key="2">
    <source>
        <dbReference type="ARBA" id="ARBA00022475"/>
    </source>
</evidence>
<evidence type="ECO:0000256" key="6">
    <source>
        <dbReference type="SAM" id="MobiDB-lite"/>
    </source>
</evidence>
<keyword evidence="3" id="KW-0812">Transmembrane</keyword>
<dbReference type="EMBL" id="VIWZ01000001">
    <property type="protein sequence ID" value="TWG19034.1"/>
    <property type="molecule type" value="Genomic_DNA"/>
</dbReference>
<keyword evidence="4" id="KW-1133">Transmembrane helix</keyword>
<dbReference type="InterPro" id="IPR032689">
    <property type="entry name" value="TraG-D_C"/>
</dbReference>
<keyword evidence="9" id="KW-1185">Reference proteome</keyword>
<comment type="subcellular location">
    <subcellularLocation>
        <location evidence="1">Cell membrane</location>
        <topology evidence="1">Multi-pass membrane protein</topology>
    </subcellularLocation>
</comment>
<feature type="region of interest" description="Disordered" evidence="6">
    <location>
        <begin position="292"/>
        <end position="311"/>
    </location>
</feature>
<dbReference type="InterPro" id="IPR027417">
    <property type="entry name" value="P-loop_NTPase"/>
</dbReference>
<evidence type="ECO:0000259" key="7">
    <source>
        <dbReference type="Pfam" id="PF12696"/>
    </source>
</evidence>
<dbReference type="InterPro" id="IPR051539">
    <property type="entry name" value="T4SS-coupling_protein"/>
</dbReference>
<proteinExistence type="predicted"/>
<comment type="caution">
    <text evidence="8">The sequence shown here is derived from an EMBL/GenBank/DDBJ whole genome shotgun (WGS) entry which is preliminary data.</text>
</comment>
<gene>
    <name evidence="8" type="ORF">FHU34_114409</name>
</gene>
<dbReference type="Pfam" id="PF16259">
    <property type="entry name" value="DUF4913"/>
    <property type="match status" value="1"/>
</dbReference>
<dbReference type="PANTHER" id="PTHR37937">
    <property type="entry name" value="CONJUGATIVE TRANSFER: DNA TRANSPORT"/>
    <property type="match status" value="1"/>
</dbReference>
<reference evidence="8 9" key="1">
    <citation type="submission" date="2019-06" db="EMBL/GenBank/DDBJ databases">
        <title>Sequencing the genomes of 1000 actinobacteria strains.</title>
        <authorList>
            <person name="Klenk H.-P."/>
        </authorList>
    </citation>
    <scope>NUCLEOTIDE SEQUENCE [LARGE SCALE GENOMIC DNA]</scope>
    <source>
        <strain evidence="8 9">DSM 45885</strain>
    </source>
</reference>
<feature type="region of interest" description="Disordered" evidence="6">
    <location>
        <begin position="233"/>
        <end position="276"/>
    </location>
</feature>
<keyword evidence="2" id="KW-1003">Cell membrane</keyword>
<dbReference type="Proteomes" id="UP000317685">
    <property type="component" value="Unassembled WGS sequence"/>
</dbReference>
<evidence type="ECO:0000256" key="4">
    <source>
        <dbReference type="ARBA" id="ARBA00022989"/>
    </source>
</evidence>
<dbReference type="GO" id="GO:0005886">
    <property type="term" value="C:plasma membrane"/>
    <property type="evidence" value="ECO:0007669"/>
    <property type="project" value="UniProtKB-SubCell"/>
</dbReference>
<protein>
    <submittedName>
        <fullName evidence="8">TraM-binding TraD/TraG-like protein</fullName>
    </submittedName>
</protein>
<dbReference type="Gene3D" id="3.40.50.300">
    <property type="entry name" value="P-loop containing nucleotide triphosphate hydrolases"/>
    <property type="match status" value="1"/>
</dbReference>
<evidence type="ECO:0000256" key="3">
    <source>
        <dbReference type="ARBA" id="ARBA00022692"/>
    </source>
</evidence>